<reference evidence="3" key="1">
    <citation type="submission" date="2023-03" db="EMBL/GenBank/DDBJ databases">
        <title>Chromosome-scale reference genome and RAD-based genetic map of yellow starthistle (Centaurea solstitialis) reveal putative structural variation and QTLs associated with invader traits.</title>
        <authorList>
            <person name="Reatini B."/>
            <person name="Cang F.A."/>
            <person name="Jiang Q."/>
            <person name="Mckibben M.T.W."/>
            <person name="Barker M.S."/>
            <person name="Rieseberg L.H."/>
            <person name="Dlugosch K.M."/>
        </authorList>
    </citation>
    <scope>NUCLEOTIDE SEQUENCE</scope>
    <source>
        <strain evidence="3">CAN-66</strain>
        <tissue evidence="3">Leaf</tissue>
    </source>
</reference>
<dbReference type="InterPro" id="IPR033053">
    <property type="entry name" value="Hir3/CABIN1"/>
</dbReference>
<evidence type="ECO:0000313" key="4">
    <source>
        <dbReference type="Proteomes" id="UP001172457"/>
    </source>
</evidence>
<dbReference type="Proteomes" id="UP001172457">
    <property type="component" value="Chromosome 8"/>
</dbReference>
<dbReference type="GO" id="GO:0006325">
    <property type="term" value="P:chromatin organization"/>
    <property type="evidence" value="ECO:0007669"/>
    <property type="project" value="InterPro"/>
</dbReference>
<dbReference type="GO" id="GO:0005634">
    <property type="term" value="C:nucleus"/>
    <property type="evidence" value="ECO:0007669"/>
    <property type="project" value="UniProtKB-SubCell"/>
</dbReference>
<gene>
    <name evidence="3" type="ORF">OSB04_030030</name>
</gene>
<evidence type="ECO:0000256" key="1">
    <source>
        <dbReference type="ARBA" id="ARBA00004123"/>
    </source>
</evidence>
<comment type="subcellular location">
    <subcellularLocation>
        <location evidence="1">Nucleus</location>
    </subcellularLocation>
</comment>
<dbReference type="PANTHER" id="PTHR15502">
    <property type="entry name" value="CALCINEURIN-BINDING PROTEIN CABIN 1-RELATED"/>
    <property type="match status" value="1"/>
</dbReference>
<evidence type="ECO:0000256" key="2">
    <source>
        <dbReference type="ARBA" id="ARBA00023242"/>
    </source>
</evidence>
<keyword evidence="4" id="KW-1185">Reference proteome</keyword>
<dbReference type="EMBL" id="JARYMX010000008">
    <property type="protein sequence ID" value="KAJ9537297.1"/>
    <property type="molecule type" value="Genomic_DNA"/>
</dbReference>
<name>A0AA38SQB5_9ASTR</name>
<comment type="caution">
    <text evidence="3">The sequence shown here is derived from an EMBL/GenBank/DDBJ whole genome shotgun (WGS) entry which is preliminary data.</text>
</comment>
<protein>
    <submittedName>
        <fullName evidence="3">Uncharacterized protein</fullName>
    </submittedName>
</protein>
<dbReference type="AlphaFoldDB" id="A0AA38SQB5"/>
<evidence type="ECO:0000313" key="3">
    <source>
        <dbReference type="EMBL" id="KAJ9537297.1"/>
    </source>
</evidence>
<proteinExistence type="predicted"/>
<accession>A0AA38SQB5</accession>
<dbReference type="PANTHER" id="PTHR15502:SF7">
    <property type="entry name" value="CALCINEURIN-BINDING PROTEIN CABIN-1"/>
    <property type="match status" value="1"/>
</dbReference>
<keyword evidence="2" id="KW-0539">Nucleus</keyword>
<organism evidence="3 4">
    <name type="scientific">Centaurea solstitialis</name>
    <name type="common">yellow star-thistle</name>
    <dbReference type="NCBI Taxonomy" id="347529"/>
    <lineage>
        <taxon>Eukaryota</taxon>
        <taxon>Viridiplantae</taxon>
        <taxon>Streptophyta</taxon>
        <taxon>Embryophyta</taxon>
        <taxon>Tracheophyta</taxon>
        <taxon>Spermatophyta</taxon>
        <taxon>Magnoliopsida</taxon>
        <taxon>eudicotyledons</taxon>
        <taxon>Gunneridae</taxon>
        <taxon>Pentapetalae</taxon>
        <taxon>asterids</taxon>
        <taxon>campanulids</taxon>
        <taxon>Asterales</taxon>
        <taxon>Asteraceae</taxon>
        <taxon>Carduoideae</taxon>
        <taxon>Cardueae</taxon>
        <taxon>Centaureinae</taxon>
        <taxon>Centaurea</taxon>
    </lineage>
</organism>
<dbReference type="GO" id="GO:0031491">
    <property type="term" value="F:nucleosome binding"/>
    <property type="evidence" value="ECO:0007669"/>
    <property type="project" value="TreeGrafter"/>
</dbReference>
<sequence>MLISYHRCRILGMAGDRRPLEVNLAESSHKFITCIRKYILFYMKLLEETRDISTLERAYVSTRADKRLIEASEIQTLEMNKMKKLLLWAYALLHGHCVTNVSVIIKYCEETSLNDEPQQESRSSRLERLRSRKPDKEEPLLIVTKDLELQVAVKDTSASCRCSEVTTNAQNNESVDVAKSVYETSKNYGAYHSGHLLLEEIACRGIPLQDSFEKFLELEQLTRNSGENRSPECTIFLAELSYDFGISIIRAIDIH</sequence>